<reference evidence="9 10" key="1">
    <citation type="journal article" date="2015" name="Environ. Microbiol.">
        <title>Metagenome sequence of Elaphomyces granulatus from sporocarp tissue reveals Ascomycota ectomycorrhizal fingerprints of genome expansion and a Proteobacteria-rich microbiome.</title>
        <authorList>
            <person name="Quandt C.A."/>
            <person name="Kohler A."/>
            <person name="Hesse C.N."/>
            <person name="Sharpton T.J."/>
            <person name="Martin F."/>
            <person name="Spatafora J.W."/>
        </authorList>
    </citation>
    <scope>NUCLEOTIDE SEQUENCE [LARGE SCALE GENOMIC DNA]</scope>
    <source>
        <strain evidence="9 10">OSC145934</strain>
    </source>
</reference>
<feature type="chain" id="PRO_5013122083" description="Aspergillus nuclease S(1)" evidence="8">
    <location>
        <begin position="20"/>
        <end position="308"/>
    </location>
</feature>
<dbReference type="Gene3D" id="1.10.575.10">
    <property type="entry name" value="P1 Nuclease"/>
    <property type="match status" value="1"/>
</dbReference>
<dbReference type="CDD" id="cd11010">
    <property type="entry name" value="S1-P1_nuclease"/>
    <property type="match status" value="1"/>
</dbReference>
<evidence type="ECO:0000256" key="3">
    <source>
        <dbReference type="ARBA" id="ARBA00022723"/>
    </source>
</evidence>
<dbReference type="Proteomes" id="UP000243515">
    <property type="component" value="Unassembled WGS sequence"/>
</dbReference>
<evidence type="ECO:0000313" key="10">
    <source>
        <dbReference type="Proteomes" id="UP000243515"/>
    </source>
</evidence>
<dbReference type="GO" id="GO:0016788">
    <property type="term" value="F:hydrolase activity, acting on ester bonds"/>
    <property type="evidence" value="ECO:0007669"/>
    <property type="project" value="InterPro"/>
</dbReference>
<dbReference type="GO" id="GO:0004519">
    <property type="term" value="F:endonuclease activity"/>
    <property type="evidence" value="ECO:0007669"/>
    <property type="project" value="UniProtKB-KW"/>
</dbReference>
<evidence type="ECO:0000256" key="6">
    <source>
        <dbReference type="ARBA" id="ARBA00023157"/>
    </source>
</evidence>
<feature type="signal peptide" evidence="8">
    <location>
        <begin position="1"/>
        <end position="19"/>
    </location>
</feature>
<evidence type="ECO:0000313" key="9">
    <source>
        <dbReference type="EMBL" id="OXV07689.1"/>
    </source>
</evidence>
<dbReference type="SUPFAM" id="SSF48537">
    <property type="entry name" value="Phospholipase C/P1 nuclease"/>
    <property type="match status" value="1"/>
</dbReference>
<keyword evidence="3" id="KW-0479">Metal-binding</keyword>
<accession>A0A232LU72</accession>
<keyword evidence="7" id="KW-0325">Glycoprotein</keyword>
<keyword evidence="6" id="KW-1015">Disulfide bond</keyword>
<dbReference type="GO" id="GO:0006308">
    <property type="term" value="P:DNA catabolic process"/>
    <property type="evidence" value="ECO:0007669"/>
    <property type="project" value="InterPro"/>
</dbReference>
<protein>
    <recommendedName>
        <fullName evidence="11">Aspergillus nuclease S(1)</fullName>
    </recommendedName>
</protein>
<dbReference type="PANTHER" id="PTHR33146">
    <property type="entry name" value="ENDONUCLEASE 4"/>
    <property type="match status" value="1"/>
</dbReference>
<name>A0A232LU72_9EURO</name>
<keyword evidence="4" id="KW-0255">Endonuclease</keyword>
<comment type="similarity">
    <text evidence="1">Belongs to the nuclease type I family.</text>
</comment>
<evidence type="ECO:0000256" key="5">
    <source>
        <dbReference type="ARBA" id="ARBA00022801"/>
    </source>
</evidence>
<dbReference type="GO" id="GO:0003676">
    <property type="term" value="F:nucleic acid binding"/>
    <property type="evidence" value="ECO:0007669"/>
    <property type="project" value="InterPro"/>
</dbReference>
<dbReference type="InterPro" id="IPR008947">
    <property type="entry name" value="PLipase_C/P1_nuclease_dom_sf"/>
</dbReference>
<evidence type="ECO:0000256" key="4">
    <source>
        <dbReference type="ARBA" id="ARBA00022759"/>
    </source>
</evidence>
<dbReference type="PANTHER" id="PTHR33146:SF26">
    <property type="entry name" value="ENDONUCLEASE 4"/>
    <property type="match status" value="1"/>
</dbReference>
<gene>
    <name evidence="9" type="ORF">Egran_04546</name>
</gene>
<dbReference type="Pfam" id="PF02265">
    <property type="entry name" value="S1-P1_nuclease"/>
    <property type="match status" value="1"/>
</dbReference>
<dbReference type="OrthoDB" id="441446at2759"/>
<keyword evidence="2" id="KW-0540">Nuclease</keyword>
<sequence>MRFLAAAIAVTGVVHQAAAWGTVGHQTVAYLAFKFLSSDTTQYLENILTEEIGDAATWADSVRNSRPHTSSWHFLDAQDNPPQSCRVHYPDDCTDQGSDGCIVSAINNQTALFMSLDSSDQTREEALKFVMHFLGDIHQPLHVEGSYRGGNELHVCFVHACARNNLHSVWDKDIPHKIVGLHSSPKPAQEKDAAKRWADSLHSEAMKAAGGSVNIKAECSNVANPDSCSLQWAKEANAYVCQYVMKPGIDWLQSNDLSLEYYDGAKPIVEKLIGQAGLRLAGWLEAMVAGSQSAMVDDEQRFLGQWEL</sequence>
<evidence type="ECO:0008006" key="11">
    <source>
        <dbReference type="Google" id="ProtNLM"/>
    </source>
</evidence>
<evidence type="ECO:0000256" key="2">
    <source>
        <dbReference type="ARBA" id="ARBA00022722"/>
    </source>
</evidence>
<comment type="caution">
    <text evidence="9">The sequence shown here is derived from an EMBL/GenBank/DDBJ whole genome shotgun (WGS) entry which is preliminary data.</text>
</comment>
<proteinExistence type="inferred from homology"/>
<keyword evidence="5" id="KW-0378">Hydrolase</keyword>
<dbReference type="GO" id="GO:0046872">
    <property type="term" value="F:metal ion binding"/>
    <property type="evidence" value="ECO:0007669"/>
    <property type="project" value="UniProtKB-KW"/>
</dbReference>
<organism evidence="9 10">
    <name type="scientific">Elaphomyces granulatus</name>
    <dbReference type="NCBI Taxonomy" id="519963"/>
    <lineage>
        <taxon>Eukaryota</taxon>
        <taxon>Fungi</taxon>
        <taxon>Dikarya</taxon>
        <taxon>Ascomycota</taxon>
        <taxon>Pezizomycotina</taxon>
        <taxon>Eurotiomycetes</taxon>
        <taxon>Eurotiomycetidae</taxon>
        <taxon>Eurotiales</taxon>
        <taxon>Elaphomycetaceae</taxon>
        <taxon>Elaphomyces</taxon>
    </lineage>
</organism>
<keyword evidence="8" id="KW-0732">Signal</keyword>
<evidence type="ECO:0000256" key="7">
    <source>
        <dbReference type="ARBA" id="ARBA00023180"/>
    </source>
</evidence>
<keyword evidence="10" id="KW-1185">Reference proteome</keyword>
<dbReference type="InterPro" id="IPR003154">
    <property type="entry name" value="S1/P1nuclease"/>
</dbReference>
<evidence type="ECO:0000256" key="8">
    <source>
        <dbReference type="SAM" id="SignalP"/>
    </source>
</evidence>
<dbReference type="AlphaFoldDB" id="A0A232LU72"/>
<dbReference type="EMBL" id="NPHW01004631">
    <property type="protein sequence ID" value="OXV07689.1"/>
    <property type="molecule type" value="Genomic_DNA"/>
</dbReference>
<evidence type="ECO:0000256" key="1">
    <source>
        <dbReference type="ARBA" id="ARBA00009547"/>
    </source>
</evidence>